<dbReference type="AlphaFoldDB" id="A0A8B8F7Z7"/>
<gene>
    <name evidence="2" type="primary">LOC112680932</name>
</gene>
<accession>A0A8B8F7Z7</accession>
<dbReference type="OrthoDB" id="6627303at2759"/>
<organism evidence="1 2">
    <name type="scientific">Sipha flava</name>
    <name type="common">yellow sugarcane aphid</name>
    <dbReference type="NCBI Taxonomy" id="143950"/>
    <lineage>
        <taxon>Eukaryota</taxon>
        <taxon>Metazoa</taxon>
        <taxon>Ecdysozoa</taxon>
        <taxon>Arthropoda</taxon>
        <taxon>Hexapoda</taxon>
        <taxon>Insecta</taxon>
        <taxon>Pterygota</taxon>
        <taxon>Neoptera</taxon>
        <taxon>Paraneoptera</taxon>
        <taxon>Hemiptera</taxon>
        <taxon>Sternorrhyncha</taxon>
        <taxon>Aphidomorpha</taxon>
        <taxon>Aphidoidea</taxon>
        <taxon>Aphididae</taxon>
        <taxon>Sipha</taxon>
    </lineage>
</organism>
<protein>
    <submittedName>
        <fullName evidence="2">Uncharacterized protein LOC112680932</fullName>
    </submittedName>
</protein>
<keyword evidence="1" id="KW-1185">Reference proteome</keyword>
<sequence length="382" mass="44202">MHNFEIIYKWGCDGSSGKAQYKQRYFFVNTTNDVCDGDLFLFSLVPLQLQCNVENNKIVLWKNPRPSSTRFCRPIKYKFKKATAQTTLEELKIVEDQIKSIVPITIKIDDNNLNVKHTLVFTMIDGKVCNSVSNTSSQTYYICGSSPKNMNNIDSIQVKYIENTKHFGFGLSTLHAWIRFLECILHISYRLEIKAWQIKSPENKVNFNNRKKMIQNKFKSELGLLVEIVLQGTTNDGNTARRFFKNCEKSSEITGVDLNLIKRFGTILKSMASGYEININAFQQYTMDTAKLYVKLYPWYYMPASLHKILIHGATVIESALLPIEEAQEARNEDYKNYREHHSRKISRLAQNEDVLHFLLLSSDPYIFSIRNTPKKKKDVVG</sequence>
<evidence type="ECO:0000313" key="1">
    <source>
        <dbReference type="Proteomes" id="UP000694846"/>
    </source>
</evidence>
<dbReference type="RefSeq" id="XP_025406954.1">
    <property type="nucleotide sequence ID" value="XM_025551169.1"/>
</dbReference>
<proteinExistence type="predicted"/>
<evidence type="ECO:0000313" key="2">
    <source>
        <dbReference type="RefSeq" id="XP_025406954.1"/>
    </source>
</evidence>
<reference evidence="2" key="1">
    <citation type="submission" date="2025-08" db="UniProtKB">
        <authorList>
            <consortium name="RefSeq"/>
        </authorList>
    </citation>
    <scope>IDENTIFICATION</scope>
    <source>
        <tissue evidence="2">Whole body</tissue>
    </source>
</reference>
<dbReference type="GeneID" id="112680932"/>
<name>A0A8B8F7Z7_9HEMI</name>
<dbReference type="Proteomes" id="UP000694846">
    <property type="component" value="Unplaced"/>
</dbReference>